<evidence type="ECO:0000256" key="5">
    <source>
        <dbReference type="ARBA" id="ARBA00022741"/>
    </source>
</evidence>
<evidence type="ECO:0000256" key="3">
    <source>
        <dbReference type="ARBA" id="ARBA00012367"/>
    </source>
</evidence>
<dbReference type="SUPFAM" id="SSF82649">
    <property type="entry name" value="SufE/NifU"/>
    <property type="match status" value="1"/>
</dbReference>
<evidence type="ECO:0000256" key="1">
    <source>
        <dbReference type="ARBA" id="ARBA00005085"/>
    </source>
</evidence>
<dbReference type="InterPro" id="IPR004143">
    <property type="entry name" value="BPL_LPL_catalytic"/>
</dbReference>
<evidence type="ECO:0000256" key="7">
    <source>
        <dbReference type="ARBA" id="ARBA00048037"/>
    </source>
</evidence>
<dbReference type="PANTHER" id="PTHR12561:SF3">
    <property type="entry name" value="LIPOYLTRANSFERASE 1, MITOCHONDRIAL"/>
    <property type="match status" value="1"/>
</dbReference>
<dbReference type="InterPro" id="IPR004562">
    <property type="entry name" value="LipoylTrfase_LipoateP_Ligase"/>
</dbReference>
<dbReference type="EC" id="6.3.1.20" evidence="3"/>
<keyword evidence="10" id="KW-1185">Reference proteome</keyword>
<evidence type="ECO:0000256" key="2">
    <source>
        <dbReference type="ARBA" id="ARBA00005124"/>
    </source>
</evidence>
<evidence type="ECO:0000256" key="6">
    <source>
        <dbReference type="ARBA" id="ARBA00022840"/>
    </source>
</evidence>
<dbReference type="Pfam" id="PF21948">
    <property type="entry name" value="LplA-B_cat"/>
    <property type="match status" value="1"/>
</dbReference>
<dbReference type="RefSeq" id="WP_034942355.1">
    <property type="nucleotide sequence ID" value="NZ_CP024965.1"/>
</dbReference>
<evidence type="ECO:0000259" key="8">
    <source>
        <dbReference type="PROSITE" id="PS51733"/>
    </source>
</evidence>
<dbReference type="SUPFAM" id="SSF55681">
    <property type="entry name" value="Class II aaRS and biotin synthetases"/>
    <property type="match status" value="1"/>
</dbReference>
<dbReference type="UniPathway" id="UPA00537">
    <property type="reaction ID" value="UER00594"/>
</dbReference>
<dbReference type="PANTHER" id="PTHR12561">
    <property type="entry name" value="LIPOATE-PROTEIN LIGASE"/>
    <property type="match status" value="1"/>
</dbReference>
<dbReference type="GO" id="GO:0017118">
    <property type="term" value="F:lipoyltransferase activity"/>
    <property type="evidence" value="ECO:0007669"/>
    <property type="project" value="TreeGrafter"/>
</dbReference>
<dbReference type="KEGG" id="esx:ESOMN_v1c05520"/>
<dbReference type="GO" id="GO:0016979">
    <property type="term" value="F:lipoate-protein ligase activity"/>
    <property type="evidence" value="ECO:0007669"/>
    <property type="project" value="UniProtKB-EC"/>
</dbReference>
<dbReference type="Gene3D" id="3.30.390.50">
    <property type="entry name" value="CO dehydrogenase flavoprotein, C-terminal domain"/>
    <property type="match status" value="1"/>
</dbReference>
<dbReference type="Pfam" id="PF10437">
    <property type="entry name" value="Lip_prot_lig_C"/>
    <property type="match status" value="1"/>
</dbReference>
<dbReference type="AlphaFoldDB" id="A0A2K8NYW6"/>
<protein>
    <recommendedName>
        <fullName evidence="3">lipoate--protein ligase</fullName>
        <ecNumber evidence="3">6.3.1.20</ecNumber>
    </recommendedName>
</protein>
<organism evidence="9 10">
    <name type="scientific">Williamsoniiplasma somnilux</name>
    <dbReference type="NCBI Taxonomy" id="215578"/>
    <lineage>
        <taxon>Bacteria</taxon>
        <taxon>Bacillati</taxon>
        <taxon>Mycoplasmatota</taxon>
        <taxon>Mollicutes</taxon>
        <taxon>Entomoplasmatales</taxon>
        <taxon>Williamsoniiplasma</taxon>
    </lineage>
</organism>
<dbReference type="GO" id="GO:0005737">
    <property type="term" value="C:cytoplasm"/>
    <property type="evidence" value="ECO:0007669"/>
    <property type="project" value="TreeGrafter"/>
</dbReference>
<evidence type="ECO:0000313" key="9">
    <source>
        <dbReference type="EMBL" id="ATZ18934.1"/>
    </source>
</evidence>
<dbReference type="Gene3D" id="3.30.930.10">
    <property type="entry name" value="Bira Bifunctional Protein, Domain 2"/>
    <property type="match status" value="1"/>
</dbReference>
<dbReference type="InterPro" id="IPR045864">
    <property type="entry name" value="aa-tRNA-synth_II/BPL/LPL"/>
</dbReference>
<sequence length="333" mass="37789">MNLLVSNSFDPKINLAIEEYLTNNLNIKAPILFIWQNDNTIVVGRNQNTLQEVNYDLAQRNFVNVVRRNTGGGTVFQDLGNLCFSIIVDKQENNNASFNEIFEKVLSPIVNYLKSKNLNAVFTGRNDIEIDGLKVSGNAQLQTKDRILEHGTLLFDIDMSKLSQYLTVNEIKMKSKKVSSVVSRVGNIKQMLAEDINMEQFKQEIINFYTKGSNVNFINLTIDDWNVINDSVTNKYSNWDWTIGKNASFDFKNGNYIPGVGYIEVNLKTNKGKIEEIKFYGDFLGSKGTEEIEKKLTKTVYDSASVKKVLESLDLKTVFADAITIENILNLIF</sequence>
<evidence type="ECO:0000313" key="10">
    <source>
        <dbReference type="Proteomes" id="UP000232230"/>
    </source>
</evidence>
<dbReference type="GO" id="GO:0009249">
    <property type="term" value="P:protein lipoylation"/>
    <property type="evidence" value="ECO:0007669"/>
    <property type="project" value="InterPro"/>
</dbReference>
<dbReference type="InterPro" id="IPR019491">
    <property type="entry name" value="Lipoate_protein_ligase_C"/>
</dbReference>
<dbReference type="CDD" id="cd16443">
    <property type="entry name" value="LplA"/>
    <property type="match status" value="1"/>
</dbReference>
<proteinExistence type="predicted"/>
<comment type="catalytic activity">
    <reaction evidence="7">
        <text>L-lysyl-[lipoyl-carrier protein] + (R)-lipoate + ATP = N(6)-[(R)-lipoyl]-L-lysyl-[lipoyl-carrier protein] + AMP + diphosphate + H(+)</text>
        <dbReference type="Rhea" id="RHEA:49288"/>
        <dbReference type="Rhea" id="RHEA-COMP:10500"/>
        <dbReference type="Rhea" id="RHEA-COMP:10502"/>
        <dbReference type="ChEBI" id="CHEBI:15378"/>
        <dbReference type="ChEBI" id="CHEBI:29969"/>
        <dbReference type="ChEBI" id="CHEBI:30616"/>
        <dbReference type="ChEBI" id="CHEBI:33019"/>
        <dbReference type="ChEBI" id="CHEBI:83088"/>
        <dbReference type="ChEBI" id="CHEBI:83099"/>
        <dbReference type="ChEBI" id="CHEBI:456215"/>
        <dbReference type="EC" id="6.3.1.20"/>
    </reaction>
</comment>
<dbReference type="GO" id="GO:0005524">
    <property type="term" value="F:ATP binding"/>
    <property type="evidence" value="ECO:0007669"/>
    <property type="project" value="UniProtKB-KW"/>
</dbReference>
<dbReference type="EMBL" id="CP024965">
    <property type="protein sequence ID" value="ATZ18934.1"/>
    <property type="molecule type" value="Genomic_DNA"/>
</dbReference>
<feature type="domain" description="BPL/LPL catalytic" evidence="8">
    <location>
        <begin position="26"/>
        <end position="217"/>
    </location>
</feature>
<reference evidence="9 10" key="1">
    <citation type="submission" date="2017-11" db="EMBL/GenBank/DDBJ databases">
        <title>Genome sequence of Entomoplasma somnilux PYAN-1 (ATCC 49194).</title>
        <authorList>
            <person name="Lo W.-S."/>
            <person name="Gasparich G.E."/>
            <person name="Kuo C.-H."/>
        </authorList>
    </citation>
    <scope>NUCLEOTIDE SEQUENCE [LARGE SCALE GENOMIC DNA]</scope>
    <source>
        <strain evidence="9 10">PYAN-1</strain>
    </source>
</reference>
<keyword evidence="5" id="KW-0547">Nucleotide-binding</keyword>
<evidence type="ECO:0000256" key="4">
    <source>
        <dbReference type="ARBA" id="ARBA00022598"/>
    </source>
</evidence>
<dbReference type="Proteomes" id="UP000232230">
    <property type="component" value="Chromosome"/>
</dbReference>
<accession>A0A2K8NYW6</accession>
<dbReference type="NCBIfam" id="TIGR00545">
    <property type="entry name" value="lipoyltrans"/>
    <property type="match status" value="1"/>
</dbReference>
<keyword evidence="6" id="KW-0067">ATP-binding</keyword>
<comment type="pathway">
    <text evidence="1">Protein modification; protein lipoylation via exogenous pathway; protein N(6)-(lipoyl)lysine from lipoate: step 2/2.</text>
</comment>
<name>A0A2K8NYW6_9MOLU</name>
<comment type="pathway">
    <text evidence="2">Protein modification; protein lipoylation via exogenous pathway; protein N(6)-(lipoyl)lysine from lipoate: step 1/2.</text>
</comment>
<gene>
    <name evidence="9" type="primary">lplA</name>
    <name evidence="9" type="ORF">ESOMN_v1c05520</name>
</gene>
<keyword evidence="4 9" id="KW-0436">Ligase</keyword>
<dbReference type="PROSITE" id="PS51733">
    <property type="entry name" value="BPL_LPL_CATALYTIC"/>
    <property type="match status" value="1"/>
</dbReference>